<dbReference type="GO" id="GO:0008201">
    <property type="term" value="F:heparin binding"/>
    <property type="evidence" value="ECO:0007669"/>
    <property type="project" value="TreeGrafter"/>
</dbReference>
<dbReference type="Gene3D" id="4.10.800.10">
    <property type="entry name" value="Thyroglobulin type-1"/>
    <property type="match status" value="2"/>
</dbReference>
<dbReference type="PROSITE" id="PS51162">
    <property type="entry name" value="THYROGLOBULIN_1_2"/>
    <property type="match status" value="2"/>
</dbReference>
<proteinExistence type="predicted"/>
<feature type="disulfide bond" evidence="8">
    <location>
        <begin position="135"/>
        <end position="155"/>
    </location>
</feature>
<dbReference type="PANTHER" id="PTHR12352">
    <property type="entry name" value="SECRETED MODULAR CALCIUM-BINDING PROTEIN"/>
    <property type="match status" value="1"/>
</dbReference>
<dbReference type="InterPro" id="IPR019577">
    <property type="entry name" value="SPARC/Testican_Ca-bd-dom"/>
</dbReference>
<dbReference type="Pfam" id="PF00086">
    <property type="entry name" value="Thyroglobulin_1"/>
    <property type="match status" value="2"/>
</dbReference>
<feature type="compositionally biased region" description="Basic and acidic residues" evidence="9">
    <location>
        <begin position="359"/>
        <end position="385"/>
    </location>
</feature>
<keyword evidence="15" id="KW-1185">Reference proteome</keyword>
<keyword evidence="3 10" id="KW-0732">Signal</keyword>
<sequence>MDQPRAGIILIWTLFILHTTLAGLPLQQKWPSPGSLLNDCDVSCADAKRRLVCGSDGKTYSSRCEVQKLDKCDGRNLKVAYKGRCKTKTDQQASGSKCLQERDQAILSKKPAYIPACRPDGTYADVQCHTGYCWCVTEKGKPVPGTSVQHSDPSCGRGKNGKPNKRRSGNKKGRKGCGPIDRDTFNTNLIRLFKEEFKRTPGSKDTNDQSGGLGIKGDSEIMYTEKRVIEWKFTTLDKNKDEKLKSKETRSLKRLVKKLVKPKACARNFIKHCDEDKNDEINKREWSICLGVDSNISFRLFLLLNHIDDRQGSVANLPKESRGDDQGLPSRGLGPSLSSKQTLPLSALRPRVIVPATEKPAKREQKKEKNCETDRKTAMQNDKDSPDAGIFIPRCSPMNAAIYEKAQCHTSTGYCWCVDEVSGKPIPGTSTHQVQPKCDLPPEREIKDDFPGCPIQNKRRYLMDLMDQLSTEMVEYATNNSDNRLPEPDPEHSLEERAVRWKFNMLDKNKNGNLERKELKVLKKDLKKKKPKSLRKCGRNFIRYCDADKNKKITVEEWIECTGVNDEKTKKLPTNPRRRGPNPFINKLT</sequence>
<feature type="chain" id="PRO_5035932574" description="SPARC-related modular calcium-binding protein 1" evidence="10">
    <location>
        <begin position="23"/>
        <end position="589"/>
    </location>
</feature>
<accession>A0A8S4PCI1</accession>
<dbReference type="FunFam" id="4.10.800.10:FF:000004">
    <property type="entry name" value="SPARC-related modular calcium-binding protein 1"/>
    <property type="match status" value="1"/>
</dbReference>
<dbReference type="InterPro" id="IPR018247">
    <property type="entry name" value="EF_Hand_1_Ca_BS"/>
</dbReference>
<dbReference type="GO" id="GO:0005604">
    <property type="term" value="C:basement membrane"/>
    <property type="evidence" value="ECO:0007669"/>
    <property type="project" value="TreeGrafter"/>
</dbReference>
<feature type="region of interest" description="Disordered" evidence="9">
    <location>
        <begin position="569"/>
        <end position="589"/>
    </location>
</feature>
<dbReference type="Pfam" id="PF07648">
    <property type="entry name" value="Kazal_2"/>
    <property type="match status" value="1"/>
</dbReference>
<dbReference type="SMART" id="SM00211">
    <property type="entry name" value="TY"/>
    <property type="match status" value="2"/>
</dbReference>
<evidence type="ECO:0000313" key="15">
    <source>
        <dbReference type="Proteomes" id="UP000749559"/>
    </source>
</evidence>
<dbReference type="GO" id="GO:0005615">
    <property type="term" value="C:extracellular space"/>
    <property type="evidence" value="ECO:0007669"/>
    <property type="project" value="TreeGrafter"/>
</dbReference>
<dbReference type="AlphaFoldDB" id="A0A8S4PCI1"/>
<dbReference type="SUPFAM" id="SSF57610">
    <property type="entry name" value="Thyroglobulin type-1 domain"/>
    <property type="match status" value="2"/>
</dbReference>
<dbReference type="EMBL" id="CAIIXF020000008">
    <property type="protein sequence ID" value="CAH1791144.1"/>
    <property type="molecule type" value="Genomic_DNA"/>
</dbReference>
<keyword evidence="2" id="KW-0964">Secreted</keyword>
<dbReference type="SMART" id="SM00054">
    <property type="entry name" value="EFh"/>
    <property type="match status" value="3"/>
</dbReference>
<dbReference type="PANTHER" id="PTHR12352:SF30">
    <property type="entry name" value="FI05255P"/>
    <property type="match status" value="1"/>
</dbReference>
<evidence type="ECO:0000259" key="12">
    <source>
        <dbReference type="PROSITE" id="PS51162"/>
    </source>
</evidence>
<feature type="region of interest" description="Disordered" evidence="9">
    <location>
        <begin position="315"/>
        <end position="341"/>
    </location>
</feature>
<dbReference type="Gene3D" id="1.10.238.10">
    <property type="entry name" value="EF-hand"/>
    <property type="match status" value="2"/>
</dbReference>
<feature type="domain" description="Thyroglobulin type-1" evidence="12">
    <location>
        <begin position="368"/>
        <end position="438"/>
    </location>
</feature>
<feature type="domain" description="Kazal-like" evidence="13">
    <location>
        <begin position="34"/>
        <end position="87"/>
    </location>
</feature>
<feature type="compositionally biased region" description="Basic residues" evidence="9">
    <location>
        <begin position="159"/>
        <end position="175"/>
    </location>
</feature>
<keyword evidence="7" id="KW-0325">Glycoprotein</keyword>
<feature type="domain" description="Thyroglobulin type-1" evidence="12">
    <location>
        <begin position="95"/>
        <end position="155"/>
    </location>
</feature>
<dbReference type="InterPro" id="IPR011992">
    <property type="entry name" value="EF-hand-dom_pair"/>
</dbReference>
<feature type="region of interest" description="Disordered" evidence="9">
    <location>
        <begin position="356"/>
        <end position="385"/>
    </location>
</feature>
<feature type="compositionally biased region" description="Low complexity" evidence="9">
    <location>
        <begin position="327"/>
        <end position="339"/>
    </location>
</feature>
<dbReference type="CDD" id="cd16234">
    <property type="entry name" value="EFh_SPARC_SMOC"/>
    <property type="match status" value="1"/>
</dbReference>
<dbReference type="InterPro" id="IPR002048">
    <property type="entry name" value="EF_hand_dom"/>
</dbReference>
<dbReference type="Proteomes" id="UP000749559">
    <property type="component" value="Unassembled WGS sequence"/>
</dbReference>
<feature type="domain" description="EF-hand" evidence="11">
    <location>
        <begin position="494"/>
        <end position="529"/>
    </location>
</feature>
<dbReference type="PROSITE" id="PS00018">
    <property type="entry name" value="EF_HAND_1"/>
    <property type="match status" value="3"/>
</dbReference>
<feature type="disulfide bond" evidence="8">
    <location>
        <begin position="408"/>
        <end position="415"/>
    </location>
</feature>
<dbReference type="GO" id="GO:0030198">
    <property type="term" value="P:extracellular matrix organization"/>
    <property type="evidence" value="ECO:0007669"/>
    <property type="project" value="TreeGrafter"/>
</dbReference>
<keyword evidence="6 8" id="KW-1015">Disulfide bond</keyword>
<evidence type="ECO:0000256" key="7">
    <source>
        <dbReference type="ARBA" id="ARBA00023180"/>
    </source>
</evidence>
<organism evidence="14 15">
    <name type="scientific">Owenia fusiformis</name>
    <name type="common">Polychaete worm</name>
    <dbReference type="NCBI Taxonomy" id="6347"/>
    <lineage>
        <taxon>Eukaryota</taxon>
        <taxon>Metazoa</taxon>
        <taxon>Spiralia</taxon>
        <taxon>Lophotrochozoa</taxon>
        <taxon>Annelida</taxon>
        <taxon>Polychaeta</taxon>
        <taxon>Sedentaria</taxon>
        <taxon>Canalipalpata</taxon>
        <taxon>Sabellida</taxon>
        <taxon>Oweniida</taxon>
        <taxon>Oweniidae</taxon>
        <taxon>Owenia</taxon>
    </lineage>
</organism>
<dbReference type="OrthoDB" id="5986054at2759"/>
<dbReference type="SMART" id="SM00280">
    <property type="entry name" value="KAZAL"/>
    <property type="match status" value="1"/>
</dbReference>
<evidence type="ECO:0000313" key="14">
    <source>
        <dbReference type="EMBL" id="CAH1791144.1"/>
    </source>
</evidence>
<evidence type="ECO:0008006" key="16">
    <source>
        <dbReference type="Google" id="ProtNLM"/>
    </source>
</evidence>
<dbReference type="Gene3D" id="3.30.60.30">
    <property type="match status" value="1"/>
</dbReference>
<evidence type="ECO:0000256" key="4">
    <source>
        <dbReference type="ARBA" id="ARBA00022737"/>
    </source>
</evidence>
<dbReference type="GO" id="GO:0050840">
    <property type="term" value="F:extracellular matrix binding"/>
    <property type="evidence" value="ECO:0007669"/>
    <property type="project" value="TreeGrafter"/>
</dbReference>
<dbReference type="CDD" id="cd00191">
    <property type="entry name" value="TY"/>
    <property type="match status" value="2"/>
</dbReference>
<reference evidence="14" key="1">
    <citation type="submission" date="2022-03" db="EMBL/GenBank/DDBJ databases">
        <authorList>
            <person name="Martin C."/>
        </authorList>
    </citation>
    <scope>NUCLEOTIDE SEQUENCE</scope>
</reference>
<protein>
    <recommendedName>
        <fullName evidence="16">SPARC-related modular calcium-binding protein 1</fullName>
    </recommendedName>
</protein>
<dbReference type="GO" id="GO:0005509">
    <property type="term" value="F:calcium ion binding"/>
    <property type="evidence" value="ECO:0007669"/>
    <property type="project" value="InterPro"/>
</dbReference>
<dbReference type="InterPro" id="IPR051950">
    <property type="entry name" value="Dev_reg/Prot_inhib"/>
</dbReference>
<evidence type="ECO:0000259" key="13">
    <source>
        <dbReference type="PROSITE" id="PS51465"/>
    </source>
</evidence>
<dbReference type="PROSITE" id="PS51465">
    <property type="entry name" value="KAZAL_2"/>
    <property type="match status" value="1"/>
</dbReference>
<evidence type="ECO:0000256" key="10">
    <source>
        <dbReference type="SAM" id="SignalP"/>
    </source>
</evidence>
<evidence type="ECO:0000256" key="5">
    <source>
        <dbReference type="ARBA" id="ARBA00022837"/>
    </source>
</evidence>
<evidence type="ECO:0000259" key="11">
    <source>
        <dbReference type="PROSITE" id="PS50222"/>
    </source>
</evidence>
<evidence type="ECO:0000256" key="8">
    <source>
        <dbReference type="PROSITE-ProRule" id="PRU00500"/>
    </source>
</evidence>
<evidence type="ECO:0000256" key="6">
    <source>
        <dbReference type="ARBA" id="ARBA00023157"/>
    </source>
</evidence>
<dbReference type="InterPro" id="IPR036058">
    <property type="entry name" value="Kazal_dom_sf"/>
</dbReference>
<dbReference type="InterPro" id="IPR036857">
    <property type="entry name" value="Thyroglobulin_1_sf"/>
</dbReference>
<dbReference type="Pfam" id="PF10591">
    <property type="entry name" value="SPARC_Ca_bdg"/>
    <property type="match status" value="2"/>
</dbReference>
<dbReference type="PROSITE" id="PS00484">
    <property type="entry name" value="THYROGLOBULIN_1_1"/>
    <property type="match status" value="1"/>
</dbReference>
<dbReference type="SUPFAM" id="SSF47473">
    <property type="entry name" value="EF-hand"/>
    <property type="match status" value="2"/>
</dbReference>
<feature type="disulfide bond" evidence="8">
    <location>
        <begin position="98"/>
        <end position="117"/>
    </location>
</feature>
<evidence type="ECO:0000256" key="2">
    <source>
        <dbReference type="ARBA" id="ARBA00022525"/>
    </source>
</evidence>
<evidence type="ECO:0000256" key="3">
    <source>
        <dbReference type="ARBA" id="ARBA00022729"/>
    </source>
</evidence>
<dbReference type="PROSITE" id="PS50222">
    <property type="entry name" value="EF_HAND_2"/>
    <property type="match status" value="1"/>
</dbReference>
<evidence type="ECO:0000256" key="9">
    <source>
        <dbReference type="SAM" id="MobiDB-lite"/>
    </source>
</evidence>
<comment type="subcellular location">
    <subcellularLocation>
        <location evidence="1">Secreted</location>
    </subcellularLocation>
</comment>
<keyword evidence="4" id="KW-0677">Repeat</keyword>
<feature type="signal peptide" evidence="10">
    <location>
        <begin position="1"/>
        <end position="22"/>
    </location>
</feature>
<comment type="caution">
    <text evidence="14">The sequence shown here is derived from an EMBL/GenBank/DDBJ whole genome shotgun (WGS) entry which is preliminary data.</text>
</comment>
<dbReference type="CDD" id="cd00104">
    <property type="entry name" value="KAZAL_FS"/>
    <property type="match status" value="1"/>
</dbReference>
<feature type="region of interest" description="Disordered" evidence="9">
    <location>
        <begin position="144"/>
        <end position="178"/>
    </location>
</feature>
<keyword evidence="5" id="KW-0106">Calcium</keyword>
<comment type="caution">
    <text evidence="8">Lacks conserved residue(s) required for the propagation of feature annotation.</text>
</comment>
<dbReference type="InterPro" id="IPR002350">
    <property type="entry name" value="Kazal_dom"/>
</dbReference>
<dbReference type="InterPro" id="IPR000716">
    <property type="entry name" value="Thyroglobulin_1"/>
</dbReference>
<dbReference type="SUPFAM" id="SSF100895">
    <property type="entry name" value="Kazal-type serine protease inhibitors"/>
    <property type="match status" value="1"/>
</dbReference>
<name>A0A8S4PCI1_OWEFU</name>
<evidence type="ECO:0000256" key="1">
    <source>
        <dbReference type="ARBA" id="ARBA00004613"/>
    </source>
</evidence>
<gene>
    <name evidence="14" type="ORF">OFUS_LOCUS16262</name>
</gene>